<dbReference type="Proteomes" id="UP001169063">
    <property type="component" value="Unassembled WGS sequence"/>
</dbReference>
<keyword evidence="1" id="KW-0732">Signal</keyword>
<name>A0ABT8SK20_9CAUL</name>
<dbReference type="PROSITE" id="PS51257">
    <property type="entry name" value="PROKAR_LIPOPROTEIN"/>
    <property type="match status" value="1"/>
</dbReference>
<protein>
    <recommendedName>
        <fullName evidence="4">Lipoprotein</fullName>
    </recommendedName>
</protein>
<accession>A0ABT8SK20</accession>
<feature type="signal peptide" evidence="1">
    <location>
        <begin position="1"/>
        <end position="17"/>
    </location>
</feature>
<dbReference type="EMBL" id="JAUKTR010000001">
    <property type="protein sequence ID" value="MDO1558736.1"/>
    <property type="molecule type" value="Genomic_DNA"/>
</dbReference>
<organism evidence="2 3">
    <name type="scientific">Peiella sedimenti</name>
    <dbReference type="NCBI Taxonomy" id="3061083"/>
    <lineage>
        <taxon>Bacteria</taxon>
        <taxon>Pseudomonadati</taxon>
        <taxon>Pseudomonadota</taxon>
        <taxon>Alphaproteobacteria</taxon>
        <taxon>Caulobacterales</taxon>
        <taxon>Caulobacteraceae</taxon>
        <taxon>Peiella</taxon>
    </lineage>
</organism>
<evidence type="ECO:0000256" key="1">
    <source>
        <dbReference type="SAM" id="SignalP"/>
    </source>
</evidence>
<evidence type="ECO:0008006" key="4">
    <source>
        <dbReference type="Google" id="ProtNLM"/>
    </source>
</evidence>
<gene>
    <name evidence="2" type="ORF">Q0812_04765</name>
</gene>
<feature type="chain" id="PRO_5047099559" description="Lipoprotein" evidence="1">
    <location>
        <begin position="18"/>
        <end position="66"/>
    </location>
</feature>
<evidence type="ECO:0000313" key="2">
    <source>
        <dbReference type="EMBL" id="MDO1558736.1"/>
    </source>
</evidence>
<comment type="caution">
    <text evidence="2">The sequence shown here is derived from an EMBL/GenBank/DDBJ whole genome shotgun (WGS) entry which is preliminary data.</text>
</comment>
<reference evidence="2" key="1">
    <citation type="submission" date="2023-07" db="EMBL/GenBank/DDBJ databases">
        <title>Brevundimonas soil sp. nov., isolated from the soil of chemical plant.</title>
        <authorList>
            <person name="Wu N."/>
        </authorList>
    </citation>
    <scope>NUCLEOTIDE SEQUENCE</scope>
    <source>
        <strain evidence="2">XZ-24</strain>
    </source>
</reference>
<proteinExistence type="predicted"/>
<evidence type="ECO:0000313" key="3">
    <source>
        <dbReference type="Proteomes" id="UP001169063"/>
    </source>
</evidence>
<keyword evidence="3" id="KW-1185">Reference proteome</keyword>
<dbReference type="RefSeq" id="WP_302109132.1">
    <property type="nucleotide sequence ID" value="NZ_JAUKTR010000001.1"/>
</dbReference>
<sequence length="66" mass="7730">MRALFALGLLLTVAACAAYEGPPQNPYAQYEQQERIRREVEERQSLCATLDRDDERWERLCSRSVR</sequence>